<dbReference type="PATRIC" id="fig|245018.3.peg.1758"/>
<name>D4N0K8_ANAHA</name>
<dbReference type="EMBL" id="FP929061">
    <property type="protein sequence ID" value="CBL38403.1"/>
    <property type="molecule type" value="Genomic_DNA"/>
</dbReference>
<evidence type="ECO:0000313" key="2">
    <source>
        <dbReference type="Proteomes" id="UP000008960"/>
    </source>
</evidence>
<sequence>MKKRRLKRYVKSHKSLFLTLAASTGVVLTGIFAGTGTIKANKIIKSEEKKAEIGNVELTKTDIFLLTWKCYIPAVASGVGSIACIFGLNVLNKKQQEQLISAYALLNNTYHEYRKQVIERYGEEVDEEIRENLGYAAIGECSNICRIDCDYPDEKAIFYDPISGNSVVKYEREVMAAEYHLNRNFIIAGGVTLNMLYDFLGLPQTKEGEELGWSLCDGYCWIDFEHTLLSKDDGGMPVYSIDAVFSPHDEYDDY</sequence>
<gene>
    <name evidence="1" type="ORF">CL2_14570</name>
</gene>
<evidence type="ECO:0000313" key="1">
    <source>
        <dbReference type="EMBL" id="CBL38403.1"/>
    </source>
</evidence>
<accession>D4N0K8</accession>
<proteinExistence type="predicted"/>
<reference evidence="1 2" key="1">
    <citation type="submission" date="2010-03" db="EMBL/GenBank/DDBJ databases">
        <title>The genome sequence of Clostridiales sp. SSC/2.</title>
        <authorList>
            <consortium name="metaHIT consortium -- http://www.metahit.eu/"/>
            <person name="Pajon A."/>
            <person name="Turner K."/>
            <person name="Parkhill J."/>
            <person name="Duncan S."/>
            <person name="Flint H."/>
        </authorList>
    </citation>
    <scope>NUCLEOTIDE SEQUENCE [LARGE SCALE GENOMIC DNA]</scope>
    <source>
        <strain evidence="1 2">SSC/2</strain>
    </source>
</reference>
<dbReference type="AlphaFoldDB" id="D4N0K8"/>
<protein>
    <submittedName>
        <fullName evidence="1">Uncharacterized protein</fullName>
    </submittedName>
</protein>
<dbReference type="InterPro" id="IPR045933">
    <property type="entry name" value="DUF6353"/>
</dbReference>
<organism evidence="1 2">
    <name type="scientific">Anaerostipes hadrus</name>
    <dbReference type="NCBI Taxonomy" id="649756"/>
    <lineage>
        <taxon>Bacteria</taxon>
        <taxon>Bacillati</taxon>
        <taxon>Bacillota</taxon>
        <taxon>Clostridia</taxon>
        <taxon>Lachnospirales</taxon>
        <taxon>Lachnospiraceae</taxon>
        <taxon>Anaerostipes</taxon>
    </lineage>
</organism>
<dbReference type="RefSeq" id="WP_008390944.1">
    <property type="nucleotide sequence ID" value="NC_021016.1"/>
</dbReference>
<dbReference type="KEGG" id="bprl:CL2_14570"/>
<reference evidence="1 2" key="2">
    <citation type="submission" date="2010-03" db="EMBL/GenBank/DDBJ databases">
        <authorList>
            <person name="Pajon A."/>
        </authorList>
    </citation>
    <scope>NUCLEOTIDE SEQUENCE [LARGE SCALE GENOMIC DNA]</scope>
    <source>
        <strain evidence="1 2">SSC/2</strain>
    </source>
</reference>
<dbReference type="Pfam" id="PF19880">
    <property type="entry name" value="DUF6353"/>
    <property type="match status" value="1"/>
</dbReference>
<dbReference type="Proteomes" id="UP000008960">
    <property type="component" value="Chromosome"/>
</dbReference>